<dbReference type="InterPro" id="IPR036691">
    <property type="entry name" value="Endo/exonu/phosph_ase_sf"/>
</dbReference>
<sequence>MHGQRCVNIIISSMDYKLLQSLSYKQHPLNLTTPSGVKENPKVQDLVEILPRQHIKFLTYNMFMRPPPVKTNASDFKDARLDEFVKTLDDFDIICFQEVFSTMNTRQQRLITYAKKAGLIYHVVNPYPGLFSGYVVDGGLVILSRFPIIASEFEPYDYGVVSDALTCKGVLYAKILINDKHVLHLFNTHTQASYFHDDLETFVATFETRLMQIKHARRYVERKTEDMGENDLVIFSGDFNANGPTNKAGAKNYIEHLQGRPNFDQFLHALETEYQTLIKIMSRSGRDELIDCSAAANNGICQVTFADITYDENGKPLPVESVITGEEDLLTCQCLDYIFVINPNKSKPLFAAPQNPTEENPLMQDANVDDPAKRDTDSQTSSEEKNGEDSNRDKLIKAEKGDSKLIVNVKKTKVEKFFIEGFPFTQLSDHFGISTEIEIV</sequence>
<dbReference type="InterPro" id="IPR017766">
    <property type="entry name" value="Sphingomyelinase/PLipase_C"/>
</dbReference>
<dbReference type="Gene3D" id="3.60.10.10">
    <property type="entry name" value="Endonuclease/exonuclease/phosphatase"/>
    <property type="match status" value="1"/>
</dbReference>
<keyword evidence="3" id="KW-0378">Hydrolase</keyword>
<dbReference type="SUPFAM" id="SSF56219">
    <property type="entry name" value="DNase I-like"/>
    <property type="match status" value="1"/>
</dbReference>
<accession>A0A8J8NZJ4</accession>
<dbReference type="AlphaFoldDB" id="A0A8J8NZJ4"/>
<dbReference type="GO" id="GO:0004767">
    <property type="term" value="F:sphingomyelin phosphodiesterase activity"/>
    <property type="evidence" value="ECO:0007669"/>
    <property type="project" value="UniProtKB-EC"/>
</dbReference>
<dbReference type="PANTHER" id="PTHR16320">
    <property type="entry name" value="SPHINGOMYELINASE FAMILY MEMBER"/>
    <property type="match status" value="1"/>
</dbReference>
<dbReference type="Proteomes" id="UP000785679">
    <property type="component" value="Unassembled WGS sequence"/>
</dbReference>
<dbReference type="InterPro" id="IPR005135">
    <property type="entry name" value="Endo/exonuclease/phosphatase"/>
</dbReference>
<keyword evidence="7" id="KW-1185">Reference proteome</keyword>
<protein>
    <recommendedName>
        <fullName evidence="2">sphingomyelin phosphodiesterase</fullName>
        <ecNumber evidence="2">3.1.4.12</ecNumber>
    </recommendedName>
</protein>
<dbReference type="CDD" id="cd09078">
    <property type="entry name" value="nSMase"/>
    <property type="match status" value="1"/>
</dbReference>
<feature type="region of interest" description="Disordered" evidence="4">
    <location>
        <begin position="350"/>
        <end position="395"/>
    </location>
</feature>
<gene>
    <name evidence="6" type="ORF">FGO68_gene7661</name>
</gene>
<evidence type="ECO:0000256" key="3">
    <source>
        <dbReference type="ARBA" id="ARBA00022801"/>
    </source>
</evidence>
<comment type="caution">
    <text evidence="6">The sequence shown here is derived from an EMBL/GenBank/DDBJ whole genome shotgun (WGS) entry which is preliminary data.</text>
</comment>
<dbReference type="InterPro" id="IPR038772">
    <property type="entry name" value="Sph/SMPD2-like"/>
</dbReference>
<feature type="compositionally biased region" description="Basic and acidic residues" evidence="4">
    <location>
        <begin position="370"/>
        <end position="395"/>
    </location>
</feature>
<dbReference type="GO" id="GO:0005576">
    <property type="term" value="C:extracellular region"/>
    <property type="evidence" value="ECO:0007669"/>
    <property type="project" value="InterPro"/>
</dbReference>
<evidence type="ECO:0000259" key="5">
    <source>
        <dbReference type="Pfam" id="PF03372"/>
    </source>
</evidence>
<comment type="similarity">
    <text evidence="1">Belongs to the neutral sphingomyelinase family.</text>
</comment>
<evidence type="ECO:0000256" key="2">
    <source>
        <dbReference type="ARBA" id="ARBA00012369"/>
    </source>
</evidence>
<dbReference type="GO" id="GO:0005737">
    <property type="term" value="C:cytoplasm"/>
    <property type="evidence" value="ECO:0007669"/>
    <property type="project" value="TreeGrafter"/>
</dbReference>
<dbReference type="EC" id="3.1.4.12" evidence="2"/>
<proteinExistence type="inferred from homology"/>
<dbReference type="OrthoDB" id="40902at2759"/>
<evidence type="ECO:0000256" key="1">
    <source>
        <dbReference type="ARBA" id="ARBA00006335"/>
    </source>
</evidence>
<dbReference type="PANTHER" id="PTHR16320:SF1">
    <property type="entry name" value="SPHINGOMYELINASE DDB_G0288017"/>
    <property type="match status" value="1"/>
</dbReference>
<feature type="domain" description="Endonuclease/exonuclease/phosphatase" evidence="5">
    <location>
        <begin position="58"/>
        <end position="241"/>
    </location>
</feature>
<reference evidence="6" key="1">
    <citation type="submission" date="2019-06" db="EMBL/GenBank/DDBJ databases">
        <authorList>
            <person name="Zheng W."/>
        </authorList>
    </citation>
    <scope>NUCLEOTIDE SEQUENCE</scope>
    <source>
        <strain evidence="6">QDHG01</strain>
    </source>
</reference>
<evidence type="ECO:0000313" key="6">
    <source>
        <dbReference type="EMBL" id="TNV83170.1"/>
    </source>
</evidence>
<evidence type="ECO:0000256" key="4">
    <source>
        <dbReference type="SAM" id="MobiDB-lite"/>
    </source>
</evidence>
<name>A0A8J8NZJ4_HALGN</name>
<evidence type="ECO:0000313" key="7">
    <source>
        <dbReference type="Proteomes" id="UP000785679"/>
    </source>
</evidence>
<organism evidence="6 7">
    <name type="scientific">Halteria grandinella</name>
    <dbReference type="NCBI Taxonomy" id="5974"/>
    <lineage>
        <taxon>Eukaryota</taxon>
        <taxon>Sar</taxon>
        <taxon>Alveolata</taxon>
        <taxon>Ciliophora</taxon>
        <taxon>Intramacronucleata</taxon>
        <taxon>Spirotrichea</taxon>
        <taxon>Stichotrichia</taxon>
        <taxon>Sporadotrichida</taxon>
        <taxon>Halteriidae</taxon>
        <taxon>Halteria</taxon>
    </lineage>
</organism>
<dbReference type="Pfam" id="PF03372">
    <property type="entry name" value="Exo_endo_phos"/>
    <property type="match status" value="1"/>
</dbReference>
<dbReference type="EMBL" id="RRYP01004094">
    <property type="protein sequence ID" value="TNV83170.1"/>
    <property type="molecule type" value="Genomic_DNA"/>
</dbReference>